<dbReference type="GeneTree" id="ENSGT00940000164067"/>
<dbReference type="InterPro" id="IPR052784">
    <property type="entry name" value="Perforin-1_pore-forming"/>
</dbReference>
<feature type="domain" description="C2" evidence="8">
    <location>
        <begin position="419"/>
        <end position="537"/>
    </location>
</feature>
<keyword evidence="4" id="KW-0964">Secreted</keyword>
<dbReference type="GO" id="GO:0001771">
    <property type="term" value="P:immunological synapse formation"/>
    <property type="evidence" value="ECO:0007669"/>
    <property type="project" value="TreeGrafter"/>
</dbReference>
<evidence type="ECO:0000256" key="4">
    <source>
        <dbReference type="ARBA" id="ARBA00022525"/>
    </source>
</evidence>
<evidence type="ECO:0000256" key="6">
    <source>
        <dbReference type="ARBA" id="ARBA00023136"/>
    </source>
</evidence>
<dbReference type="InterPro" id="IPR020863">
    <property type="entry name" value="MACPF_CS"/>
</dbReference>
<dbReference type="SMART" id="SM00457">
    <property type="entry name" value="MACPF"/>
    <property type="match status" value="1"/>
</dbReference>
<reference evidence="10" key="2">
    <citation type="submission" date="2025-09" db="UniProtKB">
        <authorList>
            <consortium name="Ensembl"/>
        </authorList>
    </citation>
    <scope>IDENTIFICATION</scope>
</reference>
<sequence>MWDSQQHSVIKLLAFYCWRSSLFTCLCWLLRNVSTSLHLQMAPLLLFLYLPIAFCCEMAPSTECEKLPFVPGHNLVGEGFDIVQMKTTGAFVVDVRTYMTGGEHGNCTQCENKLLNEKQKLPASVVDWRVKVQCRRSVGAKIYESASSVLKDTTNSASASWKIGLSVPMVGGVAVGGTHSRSARFAKSHAAQDKFSFTSHTFSCRYYSFRLHARPPLTKEFLGSISSLPAKYDSKSEGAYNHFISIYGTHFLRRVDLGGRVHSTTAVKTCQVSMKGLSVHDVSNCLSAEASAVIKGVKVSGQAGFCKGKQQKLEKGISFSASFSDRVTEILGGNGQQQDILFNPNNVSGYDTWLKSLNKIPGVVSYTLSSLHMLLNHDPARRASLQAAISKYITKSAISTACPSKCKVGHRSNSCTCKCIGHKSIDRNCCPSNPGVATLTVTVLRGAGLWGDYFSKTDGYVKVFYGSRAYETPVIWNNNFPQWNYNINLATVDLYKKTTLVFEVWDRDNRFDDDLLGKGSLVPKKGTNQRRSFKLKHGSFMISYSAQCGPSLTGSFCEKYAPTPGGDGTLNYYQPYGEEQPILFKKSEGFRRNVSLLK</sequence>
<comment type="similarity">
    <text evidence="3">Belongs to the complement C6/C7/C8/C9 family.</text>
</comment>
<dbReference type="SUPFAM" id="SSF49562">
    <property type="entry name" value="C2 domain (Calcium/lipid-binding domain, CaLB)"/>
    <property type="match status" value="1"/>
</dbReference>
<keyword evidence="6" id="KW-0472">Membrane</keyword>
<evidence type="ECO:0000313" key="11">
    <source>
        <dbReference type="Proteomes" id="UP001108240"/>
    </source>
</evidence>
<dbReference type="PANTHER" id="PTHR46096">
    <property type="entry name" value="PERFORIN-1"/>
    <property type="match status" value="1"/>
</dbReference>
<dbReference type="InterPro" id="IPR000008">
    <property type="entry name" value="C2_dom"/>
</dbReference>
<evidence type="ECO:0000259" key="9">
    <source>
        <dbReference type="PROSITE" id="PS51412"/>
    </source>
</evidence>
<dbReference type="GO" id="GO:0005576">
    <property type="term" value="C:extracellular region"/>
    <property type="evidence" value="ECO:0007669"/>
    <property type="project" value="UniProtKB-SubCell"/>
</dbReference>
<evidence type="ECO:0000256" key="7">
    <source>
        <dbReference type="ARBA" id="ARBA00023157"/>
    </source>
</evidence>
<dbReference type="GO" id="GO:0016020">
    <property type="term" value="C:membrane"/>
    <property type="evidence" value="ECO:0007669"/>
    <property type="project" value="UniProtKB-SubCell"/>
</dbReference>
<dbReference type="AlphaFoldDB" id="A0A9J7Y276"/>
<evidence type="ECO:0000259" key="8">
    <source>
        <dbReference type="PROSITE" id="PS50004"/>
    </source>
</evidence>
<dbReference type="PROSITE" id="PS51412">
    <property type="entry name" value="MACPF_2"/>
    <property type="match status" value="1"/>
</dbReference>
<dbReference type="GO" id="GO:0001913">
    <property type="term" value="P:T cell mediated cytotoxicity"/>
    <property type="evidence" value="ECO:0007669"/>
    <property type="project" value="TreeGrafter"/>
</dbReference>
<dbReference type="SMART" id="SM00239">
    <property type="entry name" value="C2"/>
    <property type="match status" value="1"/>
</dbReference>
<dbReference type="GO" id="GO:0051607">
    <property type="term" value="P:defense response to virus"/>
    <property type="evidence" value="ECO:0007669"/>
    <property type="project" value="TreeGrafter"/>
</dbReference>
<keyword evidence="7" id="KW-1015">Disulfide bond</keyword>
<dbReference type="Proteomes" id="UP001108240">
    <property type="component" value="Unplaced"/>
</dbReference>
<name>A0A9J7Y276_CYPCA</name>
<evidence type="ECO:0000256" key="1">
    <source>
        <dbReference type="ARBA" id="ARBA00004370"/>
    </source>
</evidence>
<comment type="subcellular location">
    <subcellularLocation>
        <location evidence="1">Membrane</location>
    </subcellularLocation>
    <subcellularLocation>
        <location evidence="2">Secreted</location>
    </subcellularLocation>
</comment>
<evidence type="ECO:0000256" key="3">
    <source>
        <dbReference type="ARBA" id="ARBA00009214"/>
    </source>
</evidence>
<dbReference type="PANTHER" id="PTHR46096:SF5">
    <property type="entry name" value="PERFORIN 1.2 PRECURSOR-RELATED"/>
    <property type="match status" value="1"/>
</dbReference>
<dbReference type="InterPro" id="IPR035892">
    <property type="entry name" value="C2_domain_sf"/>
</dbReference>
<evidence type="ECO:0000256" key="5">
    <source>
        <dbReference type="ARBA" id="ARBA00022852"/>
    </source>
</evidence>
<dbReference type="OMA" id="DNPQWSE"/>
<evidence type="ECO:0000256" key="2">
    <source>
        <dbReference type="ARBA" id="ARBA00004613"/>
    </source>
</evidence>
<dbReference type="PROSITE" id="PS50004">
    <property type="entry name" value="C2"/>
    <property type="match status" value="1"/>
</dbReference>
<reference evidence="10" key="1">
    <citation type="submission" date="2025-08" db="UniProtKB">
        <authorList>
            <consortium name="Ensembl"/>
        </authorList>
    </citation>
    <scope>IDENTIFICATION</scope>
</reference>
<dbReference type="InterPro" id="IPR020864">
    <property type="entry name" value="MACPF"/>
</dbReference>
<dbReference type="GO" id="GO:0031640">
    <property type="term" value="P:killing of cells of another organism"/>
    <property type="evidence" value="ECO:0007669"/>
    <property type="project" value="UniProtKB-KW"/>
</dbReference>
<dbReference type="Gene3D" id="2.60.40.150">
    <property type="entry name" value="C2 domain"/>
    <property type="match status" value="1"/>
</dbReference>
<feature type="domain" description="MACPF" evidence="9">
    <location>
        <begin position="59"/>
        <end position="400"/>
    </location>
</feature>
<dbReference type="Ensembl" id="ENSCCRT00000188800.1">
    <property type="protein sequence ID" value="ENSCCRP00000112823.1"/>
    <property type="gene ID" value="ENSCCRG00000005779.2"/>
</dbReference>
<organism evidence="10 11">
    <name type="scientific">Cyprinus carpio carpio</name>
    <dbReference type="NCBI Taxonomy" id="630221"/>
    <lineage>
        <taxon>Eukaryota</taxon>
        <taxon>Metazoa</taxon>
        <taxon>Chordata</taxon>
        <taxon>Craniata</taxon>
        <taxon>Vertebrata</taxon>
        <taxon>Euteleostomi</taxon>
        <taxon>Actinopterygii</taxon>
        <taxon>Neopterygii</taxon>
        <taxon>Teleostei</taxon>
        <taxon>Ostariophysi</taxon>
        <taxon>Cypriniformes</taxon>
        <taxon>Cyprinidae</taxon>
        <taxon>Cyprininae</taxon>
        <taxon>Cyprinus</taxon>
    </lineage>
</organism>
<keyword evidence="11" id="KW-1185">Reference proteome</keyword>
<protein>
    <submittedName>
        <fullName evidence="10">Perforin 1.3</fullName>
    </submittedName>
</protein>
<proteinExistence type="inferred from homology"/>
<dbReference type="Pfam" id="PF01823">
    <property type="entry name" value="MACPF"/>
    <property type="match status" value="1"/>
</dbReference>
<accession>A0A9J7Y276</accession>
<dbReference type="GO" id="GO:0022829">
    <property type="term" value="F:wide pore channel activity"/>
    <property type="evidence" value="ECO:0007669"/>
    <property type="project" value="TreeGrafter"/>
</dbReference>
<keyword evidence="5" id="KW-0204">Cytolysis</keyword>
<dbReference type="Pfam" id="PF00168">
    <property type="entry name" value="C2"/>
    <property type="match status" value="1"/>
</dbReference>
<dbReference type="PROSITE" id="PS00279">
    <property type="entry name" value="MACPF_1"/>
    <property type="match status" value="1"/>
</dbReference>
<evidence type="ECO:0000313" key="10">
    <source>
        <dbReference type="Ensembl" id="ENSCCRP00000112823.1"/>
    </source>
</evidence>